<evidence type="ECO:0000313" key="3">
    <source>
        <dbReference type="Proteomes" id="UP000521017"/>
    </source>
</evidence>
<sequence length="224" mass="24515">MASLLARNGIAVLTYDKRGVGKSGGVYAGPEVGTNNIDSANLNLLALDASAASNELLAHLPAHHGPLGLMGFSQAGWIIPLAAKENRKVNFMILFSGPVVTALEQLRFQFYTQGNSSFWETHTEAEARDHIRSDADRYQFADTDPRDALAKLSIRGLWLFGGKDVQAPVRLSIEHLKALKAQGKAYDYQLFSELGHNTSSSKSHEPVNAAIQWIKANCSHMKRK</sequence>
<protein>
    <recommendedName>
        <fullName evidence="1">Serine aminopeptidase S33 domain-containing protein</fullName>
    </recommendedName>
</protein>
<gene>
    <name evidence="2" type="ORF">HDF25_000323</name>
</gene>
<dbReference type="AlphaFoldDB" id="A0A7X0MGL1"/>
<dbReference type="EMBL" id="JACHCC010000001">
    <property type="protein sequence ID" value="MBB6498199.1"/>
    <property type="molecule type" value="Genomic_DNA"/>
</dbReference>
<reference evidence="2 3" key="1">
    <citation type="submission" date="2020-08" db="EMBL/GenBank/DDBJ databases">
        <title>Genomic Encyclopedia of Type Strains, Phase IV (KMG-V): Genome sequencing to study the core and pangenomes of soil and plant-associated prokaryotes.</title>
        <authorList>
            <person name="Whitman W."/>
        </authorList>
    </citation>
    <scope>NUCLEOTIDE SEQUENCE [LARGE SCALE GENOMIC DNA]</scope>
    <source>
        <strain evidence="2 3">M2T3</strain>
    </source>
</reference>
<dbReference type="PANTHER" id="PTHR43265:SF1">
    <property type="entry name" value="ESTERASE ESTD"/>
    <property type="match status" value="1"/>
</dbReference>
<accession>A0A7X0MGL1</accession>
<comment type="caution">
    <text evidence="2">The sequence shown here is derived from an EMBL/GenBank/DDBJ whole genome shotgun (WGS) entry which is preliminary data.</text>
</comment>
<dbReference type="InterPro" id="IPR053145">
    <property type="entry name" value="AB_hydrolase_Est10"/>
</dbReference>
<name>A0A7X0MGL1_9SPHI</name>
<evidence type="ECO:0000313" key="2">
    <source>
        <dbReference type="EMBL" id="MBB6498199.1"/>
    </source>
</evidence>
<feature type="domain" description="Serine aminopeptidase S33" evidence="1">
    <location>
        <begin position="2"/>
        <end position="101"/>
    </location>
</feature>
<dbReference type="Pfam" id="PF12146">
    <property type="entry name" value="Hydrolase_4"/>
    <property type="match status" value="1"/>
</dbReference>
<dbReference type="PANTHER" id="PTHR43265">
    <property type="entry name" value="ESTERASE ESTD"/>
    <property type="match status" value="1"/>
</dbReference>
<dbReference type="SUPFAM" id="SSF53474">
    <property type="entry name" value="alpha/beta-Hydrolases"/>
    <property type="match status" value="1"/>
</dbReference>
<dbReference type="InterPro" id="IPR022742">
    <property type="entry name" value="Hydrolase_4"/>
</dbReference>
<dbReference type="Gene3D" id="3.40.50.1820">
    <property type="entry name" value="alpha/beta hydrolase"/>
    <property type="match status" value="1"/>
</dbReference>
<dbReference type="InterPro" id="IPR029058">
    <property type="entry name" value="AB_hydrolase_fold"/>
</dbReference>
<dbReference type="GO" id="GO:0052689">
    <property type="term" value="F:carboxylic ester hydrolase activity"/>
    <property type="evidence" value="ECO:0007669"/>
    <property type="project" value="TreeGrafter"/>
</dbReference>
<proteinExistence type="predicted"/>
<evidence type="ECO:0000259" key="1">
    <source>
        <dbReference type="Pfam" id="PF12146"/>
    </source>
</evidence>
<dbReference type="Proteomes" id="UP000521017">
    <property type="component" value="Unassembled WGS sequence"/>
</dbReference>
<organism evidence="2 3">
    <name type="scientific">Pedobacter cryoconitis</name>
    <dbReference type="NCBI Taxonomy" id="188932"/>
    <lineage>
        <taxon>Bacteria</taxon>
        <taxon>Pseudomonadati</taxon>
        <taxon>Bacteroidota</taxon>
        <taxon>Sphingobacteriia</taxon>
        <taxon>Sphingobacteriales</taxon>
        <taxon>Sphingobacteriaceae</taxon>
        <taxon>Pedobacter</taxon>
    </lineage>
</organism>